<comment type="caution">
    <text evidence="2">The sequence shown here is derived from an EMBL/GenBank/DDBJ whole genome shotgun (WGS) entry which is preliminary data.</text>
</comment>
<dbReference type="RefSeq" id="WP_058942209.1">
    <property type="nucleotide sequence ID" value="NZ_LNSV01000024.1"/>
</dbReference>
<proteinExistence type="predicted"/>
<dbReference type="Pfam" id="PF19565">
    <property type="entry name" value="DUF6087"/>
    <property type="match status" value="1"/>
</dbReference>
<keyword evidence="3" id="KW-1185">Reference proteome</keyword>
<sequence length="110" mass="12165">MSDPEEPLADWARRREERLAERRGRLRAVPLVDGPLRGSHVAPSAPRAILEYDGLAWVPVMIVANLAEAQALLYPPPPEPVRPPEWDRPALGQGRGRHRRTPSKPGDTGA</sequence>
<evidence type="ECO:0000313" key="3">
    <source>
        <dbReference type="Proteomes" id="UP000054011"/>
    </source>
</evidence>
<dbReference type="Proteomes" id="UP000054011">
    <property type="component" value="Unassembled WGS sequence"/>
</dbReference>
<reference evidence="2 3" key="1">
    <citation type="submission" date="2015-11" db="EMBL/GenBank/DDBJ databases">
        <title>Genome-wide analysis reveals the secondary metabolome in Streptomyces kanasensis ZX01.</title>
        <authorList>
            <person name="Zhang G."/>
            <person name="Han L."/>
            <person name="Feng J."/>
            <person name="Zhang X."/>
        </authorList>
    </citation>
    <scope>NUCLEOTIDE SEQUENCE [LARGE SCALE GENOMIC DNA]</scope>
    <source>
        <strain evidence="2 3">ZX01</strain>
    </source>
</reference>
<dbReference type="EMBL" id="LNSV01000024">
    <property type="protein sequence ID" value="KUH38619.1"/>
    <property type="molecule type" value="Genomic_DNA"/>
</dbReference>
<feature type="region of interest" description="Disordered" evidence="1">
    <location>
        <begin position="74"/>
        <end position="110"/>
    </location>
</feature>
<protein>
    <submittedName>
        <fullName evidence="2">Uncharacterized protein</fullName>
    </submittedName>
</protein>
<evidence type="ECO:0000313" key="2">
    <source>
        <dbReference type="EMBL" id="KUH38619.1"/>
    </source>
</evidence>
<accession>A0A100Y6H9</accession>
<name>A0A100Y6H9_9ACTN</name>
<gene>
    <name evidence="2" type="ORF">ATE80_12055</name>
</gene>
<dbReference type="AlphaFoldDB" id="A0A100Y6H9"/>
<evidence type="ECO:0000256" key="1">
    <source>
        <dbReference type="SAM" id="MobiDB-lite"/>
    </source>
</evidence>
<dbReference type="InterPro" id="IPR045733">
    <property type="entry name" value="DUF6087"/>
</dbReference>
<organism evidence="2 3">
    <name type="scientific">Streptomyces kanasensis</name>
    <dbReference type="NCBI Taxonomy" id="936756"/>
    <lineage>
        <taxon>Bacteria</taxon>
        <taxon>Bacillati</taxon>
        <taxon>Actinomycetota</taxon>
        <taxon>Actinomycetes</taxon>
        <taxon>Kitasatosporales</taxon>
        <taxon>Streptomycetaceae</taxon>
        <taxon>Streptomyces</taxon>
    </lineage>
</organism>
<dbReference type="OrthoDB" id="4249759at2"/>